<name>A0A0C3AQ47_PILCF</name>
<proteinExistence type="predicted"/>
<accession>A0A0C3AQ47</accession>
<reference evidence="2" key="2">
    <citation type="submission" date="2015-01" db="EMBL/GenBank/DDBJ databases">
        <title>Evolutionary Origins and Diversification of the Mycorrhizal Mutualists.</title>
        <authorList>
            <consortium name="DOE Joint Genome Institute"/>
            <consortium name="Mycorrhizal Genomics Consortium"/>
            <person name="Kohler A."/>
            <person name="Kuo A."/>
            <person name="Nagy L.G."/>
            <person name="Floudas D."/>
            <person name="Copeland A."/>
            <person name="Barry K.W."/>
            <person name="Cichocki N."/>
            <person name="Veneault-Fourrey C."/>
            <person name="LaButti K."/>
            <person name="Lindquist E.A."/>
            <person name="Lipzen A."/>
            <person name="Lundell T."/>
            <person name="Morin E."/>
            <person name="Murat C."/>
            <person name="Riley R."/>
            <person name="Ohm R."/>
            <person name="Sun H."/>
            <person name="Tunlid A."/>
            <person name="Henrissat B."/>
            <person name="Grigoriev I.V."/>
            <person name="Hibbett D.S."/>
            <person name="Martin F."/>
        </authorList>
    </citation>
    <scope>NUCLEOTIDE SEQUENCE [LARGE SCALE GENOMIC DNA]</scope>
    <source>
        <strain evidence="2">F 1598</strain>
    </source>
</reference>
<dbReference type="HOGENOM" id="CLU_2758708_0_0_1"/>
<sequence>MRPDTMIYDKGCGSLLGIDINHIQYPPFTKKDPVEICSSRLLFENWKLTSLIYVGAKHFHIVQCGELLIF</sequence>
<dbReference type="AlphaFoldDB" id="A0A0C3AQ47"/>
<evidence type="ECO:0000313" key="2">
    <source>
        <dbReference type="Proteomes" id="UP000054166"/>
    </source>
</evidence>
<dbReference type="InParanoid" id="A0A0C3AQ47"/>
<keyword evidence="2" id="KW-1185">Reference proteome</keyword>
<dbReference type="EMBL" id="KN833039">
    <property type="protein sequence ID" value="KIM76043.1"/>
    <property type="molecule type" value="Genomic_DNA"/>
</dbReference>
<organism evidence="1 2">
    <name type="scientific">Piloderma croceum (strain F 1598)</name>
    <dbReference type="NCBI Taxonomy" id="765440"/>
    <lineage>
        <taxon>Eukaryota</taxon>
        <taxon>Fungi</taxon>
        <taxon>Dikarya</taxon>
        <taxon>Basidiomycota</taxon>
        <taxon>Agaricomycotina</taxon>
        <taxon>Agaricomycetes</taxon>
        <taxon>Agaricomycetidae</taxon>
        <taxon>Atheliales</taxon>
        <taxon>Atheliaceae</taxon>
        <taxon>Piloderma</taxon>
    </lineage>
</organism>
<evidence type="ECO:0000313" key="1">
    <source>
        <dbReference type="EMBL" id="KIM76043.1"/>
    </source>
</evidence>
<reference evidence="1 2" key="1">
    <citation type="submission" date="2014-04" db="EMBL/GenBank/DDBJ databases">
        <authorList>
            <consortium name="DOE Joint Genome Institute"/>
            <person name="Kuo A."/>
            <person name="Tarkka M."/>
            <person name="Buscot F."/>
            <person name="Kohler A."/>
            <person name="Nagy L.G."/>
            <person name="Floudas D."/>
            <person name="Copeland A."/>
            <person name="Barry K.W."/>
            <person name="Cichocki N."/>
            <person name="Veneault-Fourrey C."/>
            <person name="LaButti K."/>
            <person name="Lindquist E.A."/>
            <person name="Lipzen A."/>
            <person name="Lundell T."/>
            <person name="Morin E."/>
            <person name="Murat C."/>
            <person name="Sun H."/>
            <person name="Tunlid A."/>
            <person name="Henrissat B."/>
            <person name="Grigoriev I.V."/>
            <person name="Hibbett D.S."/>
            <person name="Martin F."/>
            <person name="Nordberg H.P."/>
            <person name="Cantor M.N."/>
            <person name="Hua S.X."/>
        </authorList>
    </citation>
    <scope>NUCLEOTIDE SEQUENCE [LARGE SCALE GENOMIC DNA]</scope>
    <source>
        <strain evidence="1 2">F 1598</strain>
    </source>
</reference>
<dbReference type="Proteomes" id="UP000054166">
    <property type="component" value="Unassembled WGS sequence"/>
</dbReference>
<protein>
    <submittedName>
        <fullName evidence="1">Uncharacterized protein</fullName>
    </submittedName>
</protein>
<gene>
    <name evidence="1" type="ORF">PILCRDRAFT_826698</name>
</gene>